<evidence type="ECO:0000313" key="1">
    <source>
        <dbReference type="EMBL" id="VEL24763.1"/>
    </source>
</evidence>
<evidence type="ECO:0000313" key="2">
    <source>
        <dbReference type="Proteomes" id="UP000784294"/>
    </source>
</evidence>
<dbReference type="AlphaFoldDB" id="A0A3S5BYP2"/>
<proteinExistence type="predicted"/>
<reference evidence="1" key="1">
    <citation type="submission" date="2018-11" db="EMBL/GenBank/DDBJ databases">
        <authorList>
            <consortium name="Pathogen Informatics"/>
        </authorList>
    </citation>
    <scope>NUCLEOTIDE SEQUENCE</scope>
</reference>
<protein>
    <submittedName>
        <fullName evidence="1">Uncharacterized protein</fullName>
    </submittedName>
</protein>
<dbReference type="Proteomes" id="UP000784294">
    <property type="component" value="Unassembled WGS sequence"/>
</dbReference>
<name>A0A3S5BYP2_9PLAT</name>
<keyword evidence="2" id="KW-1185">Reference proteome</keyword>
<sequence length="82" mass="8827">MDQRPTSNPTAAAKLSTVLVNLLQATGVPVCRRKHLGTTTGGDTDSNPACCALMRQLLLAFLCRSPDPEVRNCILDIFTTLI</sequence>
<accession>A0A3S5BYP2</accession>
<organism evidence="1 2">
    <name type="scientific">Protopolystoma xenopodis</name>
    <dbReference type="NCBI Taxonomy" id="117903"/>
    <lineage>
        <taxon>Eukaryota</taxon>
        <taxon>Metazoa</taxon>
        <taxon>Spiralia</taxon>
        <taxon>Lophotrochozoa</taxon>
        <taxon>Platyhelminthes</taxon>
        <taxon>Monogenea</taxon>
        <taxon>Polyopisthocotylea</taxon>
        <taxon>Polystomatidea</taxon>
        <taxon>Polystomatidae</taxon>
        <taxon>Protopolystoma</taxon>
    </lineage>
</organism>
<comment type="caution">
    <text evidence="1">The sequence shown here is derived from an EMBL/GenBank/DDBJ whole genome shotgun (WGS) entry which is preliminary data.</text>
</comment>
<gene>
    <name evidence="1" type="ORF">PXEA_LOCUS18203</name>
</gene>
<dbReference type="EMBL" id="CAAALY010069511">
    <property type="protein sequence ID" value="VEL24763.1"/>
    <property type="molecule type" value="Genomic_DNA"/>
</dbReference>